<name>A0ABM7SZL6_9CLOT</name>
<dbReference type="RefSeq" id="WP_224036678.1">
    <property type="nucleotide sequence ID" value="NZ_AP024849.1"/>
</dbReference>
<dbReference type="Gene3D" id="2.120.10.30">
    <property type="entry name" value="TolB, C-terminal domain"/>
    <property type="match status" value="1"/>
</dbReference>
<protein>
    <submittedName>
        <fullName evidence="1">Uncharacterized protein</fullName>
    </submittedName>
</protein>
<gene>
    <name evidence="1" type="ORF">psyc5s11_11140</name>
</gene>
<dbReference type="EMBL" id="AP024849">
    <property type="protein sequence ID" value="BCZ45047.1"/>
    <property type="molecule type" value="Genomic_DNA"/>
</dbReference>
<dbReference type="Proteomes" id="UP000824633">
    <property type="component" value="Chromosome"/>
</dbReference>
<organism evidence="1 2">
    <name type="scientific">Clostridium gelidum</name>
    <dbReference type="NCBI Taxonomy" id="704125"/>
    <lineage>
        <taxon>Bacteria</taxon>
        <taxon>Bacillati</taxon>
        <taxon>Bacillota</taxon>
        <taxon>Clostridia</taxon>
        <taxon>Eubacteriales</taxon>
        <taxon>Clostridiaceae</taxon>
        <taxon>Clostridium</taxon>
    </lineage>
</organism>
<dbReference type="SUPFAM" id="SSF82171">
    <property type="entry name" value="DPP6 N-terminal domain-like"/>
    <property type="match status" value="1"/>
</dbReference>
<keyword evidence="2" id="KW-1185">Reference proteome</keyword>
<dbReference type="InterPro" id="IPR011042">
    <property type="entry name" value="6-blade_b-propeller_TolB-like"/>
</dbReference>
<reference evidence="2" key="1">
    <citation type="submission" date="2021-07" db="EMBL/GenBank/DDBJ databases">
        <title>Complete genome sequencing of a Clostridium isolate.</title>
        <authorList>
            <person name="Ueki A."/>
            <person name="Tonouchi A."/>
        </authorList>
    </citation>
    <scope>NUCLEOTIDE SEQUENCE [LARGE SCALE GENOMIC DNA]</scope>
    <source>
        <strain evidence="2">C5S11</strain>
    </source>
</reference>
<sequence>MKNSIEGQSGLYIYDVDNKKFHNVISHGSSIWVSPDKTKVIYTQGEVENNKKQLNLYAAKINGNSLTSKICIYKDIHFSGSTNISGAINNAVQWSGDSKKILFFSGNDENLENNFMFMDKNEVNIITFK</sequence>
<evidence type="ECO:0000313" key="2">
    <source>
        <dbReference type="Proteomes" id="UP000824633"/>
    </source>
</evidence>
<evidence type="ECO:0000313" key="1">
    <source>
        <dbReference type="EMBL" id="BCZ45047.1"/>
    </source>
</evidence>
<accession>A0ABM7SZL6</accession>
<proteinExistence type="predicted"/>